<evidence type="ECO:0000256" key="4">
    <source>
        <dbReference type="ARBA" id="ARBA00023242"/>
    </source>
</evidence>
<evidence type="ECO:0000256" key="1">
    <source>
        <dbReference type="ARBA" id="ARBA00004123"/>
    </source>
</evidence>
<comment type="caution">
    <text evidence="6">The sequence shown here is derived from an EMBL/GenBank/DDBJ whole genome shotgun (WGS) entry which is preliminary data.</text>
</comment>
<name>A0A834NQJ2_VESPE</name>
<proteinExistence type="predicted"/>
<feature type="compositionally biased region" description="Pro residues" evidence="5">
    <location>
        <begin position="186"/>
        <end position="198"/>
    </location>
</feature>
<organism evidence="6 7">
    <name type="scientific">Vespula pensylvanica</name>
    <name type="common">Western yellow jacket</name>
    <name type="synonym">Wasp</name>
    <dbReference type="NCBI Taxonomy" id="30213"/>
    <lineage>
        <taxon>Eukaryota</taxon>
        <taxon>Metazoa</taxon>
        <taxon>Ecdysozoa</taxon>
        <taxon>Arthropoda</taxon>
        <taxon>Hexapoda</taxon>
        <taxon>Insecta</taxon>
        <taxon>Pterygota</taxon>
        <taxon>Neoptera</taxon>
        <taxon>Endopterygota</taxon>
        <taxon>Hymenoptera</taxon>
        <taxon>Apocrita</taxon>
        <taxon>Aculeata</taxon>
        <taxon>Vespoidea</taxon>
        <taxon>Vespidae</taxon>
        <taxon>Vespinae</taxon>
        <taxon>Vespula</taxon>
    </lineage>
</organism>
<sequence length="393" mass="42841">MDGLLGSGVLLESSVSIDEEDNAGRSDEARCLSYKRVVKNSGAIDDLPTLNIRREFKRHEYMRCAISTFHLLKPIVPSQRLLRFIGGSSSKQQWLLGMYTGRDACVGNAPDLMNSEHYVLFGLIASGRDDAGTHSIALALFAVQARRLNVHQRSLEAAGLELCGGGGSVPQGQPSSAGSVGSAPSPASPRPTPQPRPPLATTTSQPSRTLDDDRSTDVGAATAAEDSDDGESRAQYVSANCVVFTHYRGDAASEVEEHFQRALAHDKPKGVFLNLLSNLLTCMSNDSNSNKCSSKMYQSTKEKLFGIHEKEAANVQSRLASTTASSFGRKREALVIKLKTWLCGNAEVGGSKLEKIVEHRGGDRGIVVEAEEEEEKRKRGKRIRRNWRWGRGW</sequence>
<protein>
    <submittedName>
        <fullName evidence="6">Uncharacterized protein</fullName>
    </submittedName>
</protein>
<reference evidence="6" key="1">
    <citation type="journal article" date="2020" name="G3 (Bethesda)">
        <title>High-Quality Assemblies for Three Invasive Social Wasps from the &lt;i&gt;Vespula&lt;/i&gt; Genus.</title>
        <authorList>
            <person name="Harrop T.W.R."/>
            <person name="Guhlin J."/>
            <person name="McLaughlin G.M."/>
            <person name="Permina E."/>
            <person name="Stockwell P."/>
            <person name="Gilligan J."/>
            <person name="Le Lec M.F."/>
            <person name="Gruber M.A.M."/>
            <person name="Quinn O."/>
            <person name="Lovegrove M."/>
            <person name="Duncan E.J."/>
            <person name="Remnant E.J."/>
            <person name="Van Eeckhoven J."/>
            <person name="Graham B."/>
            <person name="Knapp R.A."/>
            <person name="Langford K.W."/>
            <person name="Kronenberg Z."/>
            <person name="Press M.O."/>
            <person name="Eacker S.M."/>
            <person name="Wilson-Rankin E.E."/>
            <person name="Purcell J."/>
            <person name="Lester P.J."/>
            <person name="Dearden P.K."/>
        </authorList>
    </citation>
    <scope>NUCLEOTIDE SEQUENCE</scope>
    <source>
        <strain evidence="6">Volc-1</strain>
    </source>
</reference>
<comment type="subcellular location">
    <subcellularLocation>
        <location evidence="1">Nucleus</location>
    </subcellularLocation>
</comment>
<feature type="compositionally biased region" description="Low complexity" evidence="5">
    <location>
        <begin position="170"/>
        <end position="185"/>
    </location>
</feature>
<keyword evidence="4" id="KW-0539">Nucleus</keyword>
<dbReference type="GO" id="GO:0006355">
    <property type="term" value="P:regulation of DNA-templated transcription"/>
    <property type="evidence" value="ECO:0007669"/>
    <property type="project" value="InterPro"/>
</dbReference>
<gene>
    <name evidence="6" type="ORF">H0235_012219</name>
</gene>
<dbReference type="PANTHER" id="PTHR15950:SF15">
    <property type="entry name" value="PROTEIN VESTIGIAL"/>
    <property type="match status" value="1"/>
</dbReference>
<evidence type="ECO:0000256" key="2">
    <source>
        <dbReference type="ARBA" id="ARBA00023015"/>
    </source>
</evidence>
<evidence type="ECO:0000256" key="3">
    <source>
        <dbReference type="ARBA" id="ARBA00023163"/>
    </source>
</evidence>
<dbReference type="Pfam" id="PF07545">
    <property type="entry name" value="Vg_Tdu"/>
    <property type="match status" value="1"/>
</dbReference>
<keyword evidence="2" id="KW-0805">Transcription regulation</keyword>
<dbReference type="Proteomes" id="UP000600918">
    <property type="component" value="Unassembled WGS sequence"/>
</dbReference>
<evidence type="ECO:0000256" key="5">
    <source>
        <dbReference type="SAM" id="MobiDB-lite"/>
    </source>
</evidence>
<dbReference type="GO" id="GO:0005634">
    <property type="term" value="C:nucleus"/>
    <property type="evidence" value="ECO:0007669"/>
    <property type="project" value="UniProtKB-SubCell"/>
</dbReference>
<feature type="region of interest" description="Disordered" evidence="5">
    <location>
        <begin position="166"/>
        <end position="232"/>
    </location>
</feature>
<keyword evidence="3" id="KW-0804">Transcription</keyword>
<keyword evidence="7" id="KW-1185">Reference proteome</keyword>
<dbReference type="PANTHER" id="PTHR15950">
    <property type="entry name" value="TRANSCRIPTION COFACTOR VESTIGIAL-LIKE PROTEIN"/>
    <property type="match status" value="1"/>
</dbReference>
<accession>A0A834NQJ2</accession>
<dbReference type="EMBL" id="JACSDY010000011">
    <property type="protein sequence ID" value="KAF7415627.1"/>
    <property type="molecule type" value="Genomic_DNA"/>
</dbReference>
<evidence type="ECO:0000313" key="6">
    <source>
        <dbReference type="EMBL" id="KAF7415627.1"/>
    </source>
</evidence>
<dbReference type="AlphaFoldDB" id="A0A834NQJ2"/>
<evidence type="ECO:0000313" key="7">
    <source>
        <dbReference type="Proteomes" id="UP000600918"/>
    </source>
</evidence>
<dbReference type="InterPro" id="IPR011520">
    <property type="entry name" value="Vg_fam"/>
</dbReference>